<dbReference type="InterPro" id="IPR029058">
    <property type="entry name" value="AB_hydrolase_fold"/>
</dbReference>
<evidence type="ECO:0000256" key="1">
    <source>
        <dbReference type="ARBA" id="ARBA00007169"/>
    </source>
</evidence>
<dbReference type="SUPFAM" id="SSF53474">
    <property type="entry name" value="alpha/beta-Hydrolases"/>
    <property type="match status" value="1"/>
</dbReference>
<proteinExistence type="inferred from homology"/>
<keyword evidence="5" id="KW-1185">Reference proteome</keyword>
<comment type="similarity">
    <text evidence="1">Belongs to the thioesterase family.</text>
</comment>
<dbReference type="Pfam" id="PF00975">
    <property type="entry name" value="Thioesterase"/>
    <property type="match status" value="1"/>
</dbReference>
<dbReference type="InterPro" id="IPR012223">
    <property type="entry name" value="TEII"/>
</dbReference>
<dbReference type="EMBL" id="JBHUFU010000021">
    <property type="protein sequence ID" value="MFD1832898.1"/>
    <property type="molecule type" value="Genomic_DNA"/>
</dbReference>
<dbReference type="SMART" id="SM00824">
    <property type="entry name" value="PKS_TE"/>
    <property type="match status" value="1"/>
</dbReference>
<sequence>MVKEQGEWIRRFETASDRAVRVVCLPHAGGSATYFRPLAAALASTAEVLAVQYPGRMDRISEPYVADFAELTERTLAAVRREADRPLVLFGHSMGALLGFQVAKHLEAEGTPPLALFASGARPPHQSLPRHTRPQSDEELIADLAVLDGTDERVLNHPELRALVLSALRADYRMLQSHRRDDSVLTCPIVSLTGSGDPVVSIHDAGEWAPRTTGRFGLHVFVGKHFYLDDHWAGVGEVVADHLAADGTSRTA</sequence>
<keyword evidence="2" id="KW-0378">Hydrolase</keyword>
<accession>A0ABW4PRE3</accession>
<evidence type="ECO:0000256" key="2">
    <source>
        <dbReference type="ARBA" id="ARBA00022801"/>
    </source>
</evidence>
<dbReference type="PANTHER" id="PTHR11487:SF0">
    <property type="entry name" value="S-ACYL FATTY ACID SYNTHASE THIOESTERASE, MEDIUM CHAIN"/>
    <property type="match status" value="1"/>
</dbReference>
<dbReference type="InterPro" id="IPR020802">
    <property type="entry name" value="TesA-like"/>
</dbReference>
<dbReference type="RefSeq" id="WP_380904250.1">
    <property type="nucleotide sequence ID" value="NZ_JBHUFU010000021.1"/>
</dbReference>
<evidence type="ECO:0000313" key="5">
    <source>
        <dbReference type="Proteomes" id="UP001597365"/>
    </source>
</evidence>
<gene>
    <name evidence="4" type="ORF">ACFSJS_25110</name>
</gene>
<name>A0ABW4PRE3_9ACTN</name>
<comment type="caution">
    <text evidence="4">The sequence shown here is derived from an EMBL/GenBank/DDBJ whole genome shotgun (WGS) entry which is preliminary data.</text>
</comment>
<dbReference type="InterPro" id="IPR001031">
    <property type="entry name" value="Thioesterase"/>
</dbReference>
<dbReference type="Proteomes" id="UP001597365">
    <property type="component" value="Unassembled WGS sequence"/>
</dbReference>
<reference evidence="5" key="1">
    <citation type="journal article" date="2019" name="Int. J. Syst. Evol. Microbiol.">
        <title>The Global Catalogue of Microorganisms (GCM) 10K type strain sequencing project: providing services to taxonomists for standard genome sequencing and annotation.</title>
        <authorList>
            <consortium name="The Broad Institute Genomics Platform"/>
            <consortium name="The Broad Institute Genome Sequencing Center for Infectious Disease"/>
            <person name="Wu L."/>
            <person name="Ma J."/>
        </authorList>
    </citation>
    <scope>NUCLEOTIDE SEQUENCE [LARGE SCALE GENOMIC DNA]</scope>
    <source>
        <strain evidence="5">CGMCC 4.7455</strain>
    </source>
</reference>
<organism evidence="4 5">
    <name type="scientific">Streptomyces desertarenae</name>
    <dbReference type="NCBI Taxonomy" id="2666184"/>
    <lineage>
        <taxon>Bacteria</taxon>
        <taxon>Bacillati</taxon>
        <taxon>Actinomycetota</taxon>
        <taxon>Actinomycetes</taxon>
        <taxon>Kitasatosporales</taxon>
        <taxon>Streptomycetaceae</taxon>
        <taxon>Streptomyces</taxon>
    </lineage>
</organism>
<dbReference type="PANTHER" id="PTHR11487">
    <property type="entry name" value="THIOESTERASE"/>
    <property type="match status" value="1"/>
</dbReference>
<evidence type="ECO:0000259" key="3">
    <source>
        <dbReference type="SMART" id="SM00824"/>
    </source>
</evidence>
<evidence type="ECO:0000313" key="4">
    <source>
        <dbReference type="EMBL" id="MFD1832898.1"/>
    </source>
</evidence>
<feature type="domain" description="Thioesterase TesA-like" evidence="3">
    <location>
        <begin position="23"/>
        <end position="243"/>
    </location>
</feature>
<protein>
    <submittedName>
        <fullName evidence="4">Thioesterase II family protein</fullName>
    </submittedName>
</protein>
<dbReference type="Gene3D" id="3.40.50.1820">
    <property type="entry name" value="alpha/beta hydrolase"/>
    <property type="match status" value="1"/>
</dbReference>